<evidence type="ECO:0000256" key="1">
    <source>
        <dbReference type="SAM" id="MobiDB-lite"/>
    </source>
</evidence>
<gene>
    <name evidence="2" type="ORF">J4Q44_G00351820</name>
</gene>
<comment type="caution">
    <text evidence="2">The sequence shown here is derived from an EMBL/GenBank/DDBJ whole genome shotgun (WGS) entry which is preliminary data.</text>
</comment>
<evidence type="ECO:0000313" key="3">
    <source>
        <dbReference type="Proteomes" id="UP001356427"/>
    </source>
</evidence>
<accession>A0AAN8QLS0</accession>
<dbReference type="Proteomes" id="UP001356427">
    <property type="component" value="Unassembled WGS sequence"/>
</dbReference>
<dbReference type="AlphaFoldDB" id="A0AAN8QLS0"/>
<reference evidence="2 3" key="1">
    <citation type="submission" date="2021-04" db="EMBL/GenBank/DDBJ databases">
        <authorList>
            <person name="De Guttry C."/>
            <person name="Zahm M."/>
            <person name="Klopp C."/>
            <person name="Cabau C."/>
            <person name="Louis A."/>
            <person name="Berthelot C."/>
            <person name="Parey E."/>
            <person name="Roest Crollius H."/>
            <person name="Montfort J."/>
            <person name="Robinson-Rechavi M."/>
            <person name="Bucao C."/>
            <person name="Bouchez O."/>
            <person name="Gislard M."/>
            <person name="Lluch J."/>
            <person name="Milhes M."/>
            <person name="Lampietro C."/>
            <person name="Lopez Roques C."/>
            <person name="Donnadieu C."/>
            <person name="Braasch I."/>
            <person name="Desvignes T."/>
            <person name="Postlethwait J."/>
            <person name="Bobe J."/>
            <person name="Wedekind C."/>
            <person name="Guiguen Y."/>
        </authorList>
    </citation>
    <scope>NUCLEOTIDE SEQUENCE [LARGE SCALE GENOMIC DNA]</scope>
    <source>
        <strain evidence="2">Cs_M1</strain>
        <tissue evidence="2">Blood</tissue>
    </source>
</reference>
<proteinExistence type="predicted"/>
<protein>
    <submittedName>
        <fullName evidence="2">Uncharacterized protein</fullName>
    </submittedName>
</protein>
<sequence length="168" mass="18839">MQMRCERKLPGEQSRQNSQRVREGIRLSPLTASKVVLRVGTTRTEMAHPSTRSPLLELGEEREVEDETAVEEVLITARQARDSCGIRIACRSASQWRASVCQPPTPPHPSIAQWAPYSHPTLLPARPHPGILCPLVKETNQRTPGPQRPRVIRQDSLIFSELLPADED</sequence>
<dbReference type="EMBL" id="JAGTTL010000035">
    <property type="protein sequence ID" value="KAK6294352.1"/>
    <property type="molecule type" value="Genomic_DNA"/>
</dbReference>
<feature type="region of interest" description="Disordered" evidence="1">
    <location>
        <begin position="1"/>
        <end position="25"/>
    </location>
</feature>
<feature type="compositionally biased region" description="Basic and acidic residues" evidence="1">
    <location>
        <begin position="1"/>
        <end position="10"/>
    </location>
</feature>
<organism evidence="2 3">
    <name type="scientific">Coregonus suidteri</name>
    <dbReference type="NCBI Taxonomy" id="861788"/>
    <lineage>
        <taxon>Eukaryota</taxon>
        <taxon>Metazoa</taxon>
        <taxon>Chordata</taxon>
        <taxon>Craniata</taxon>
        <taxon>Vertebrata</taxon>
        <taxon>Euteleostomi</taxon>
        <taxon>Actinopterygii</taxon>
        <taxon>Neopterygii</taxon>
        <taxon>Teleostei</taxon>
        <taxon>Protacanthopterygii</taxon>
        <taxon>Salmoniformes</taxon>
        <taxon>Salmonidae</taxon>
        <taxon>Coregoninae</taxon>
        <taxon>Coregonus</taxon>
    </lineage>
</organism>
<keyword evidence="3" id="KW-1185">Reference proteome</keyword>
<evidence type="ECO:0000313" key="2">
    <source>
        <dbReference type="EMBL" id="KAK6294352.1"/>
    </source>
</evidence>
<name>A0AAN8QLS0_9TELE</name>